<evidence type="ECO:0000313" key="1">
    <source>
        <dbReference type="EMBL" id="VEU82710.1"/>
    </source>
</evidence>
<protein>
    <recommendedName>
        <fullName evidence="3">Lipoprotein</fullName>
    </recommendedName>
</protein>
<name>A0A449BJW2_9MOLU</name>
<dbReference type="STRING" id="1408416.GCA_000702765_00072"/>
<reference evidence="1 2" key="1">
    <citation type="submission" date="2019-01" db="EMBL/GenBank/DDBJ databases">
        <authorList>
            <consortium name="Pathogen Informatics"/>
        </authorList>
    </citation>
    <scope>NUCLEOTIDE SEQUENCE [LARGE SCALE GENOMIC DNA]</scope>
    <source>
        <strain evidence="1 2">NCTC10172</strain>
    </source>
</reference>
<evidence type="ECO:0008006" key="3">
    <source>
        <dbReference type="Google" id="ProtNLM"/>
    </source>
</evidence>
<dbReference type="Proteomes" id="UP000290909">
    <property type="component" value="Chromosome"/>
</dbReference>
<keyword evidence="2" id="KW-1185">Reference proteome</keyword>
<evidence type="ECO:0000313" key="2">
    <source>
        <dbReference type="Proteomes" id="UP000290909"/>
    </source>
</evidence>
<proteinExistence type="predicted"/>
<dbReference type="PROSITE" id="PS51257">
    <property type="entry name" value="PROKAR_LIPOPROTEIN"/>
    <property type="match status" value="1"/>
</dbReference>
<dbReference type="EMBL" id="LR215050">
    <property type="protein sequence ID" value="VEU82710.1"/>
    <property type="molecule type" value="Genomic_DNA"/>
</dbReference>
<organism evidence="1 2">
    <name type="scientific">Acholeplasma hippikon</name>
    <dbReference type="NCBI Taxonomy" id="264636"/>
    <lineage>
        <taxon>Bacteria</taxon>
        <taxon>Bacillati</taxon>
        <taxon>Mycoplasmatota</taxon>
        <taxon>Mollicutes</taxon>
        <taxon>Acholeplasmatales</taxon>
        <taxon>Acholeplasmataceae</taxon>
        <taxon>Acholeplasma</taxon>
    </lineage>
</organism>
<dbReference type="AlphaFoldDB" id="A0A449BJW2"/>
<gene>
    <name evidence="1" type="ORF">NCTC10172_00730</name>
</gene>
<dbReference type="KEGG" id="ahk:NCTC10172_00730"/>
<sequence>MKKIFCLTIIVFGLLILSACKNTRIDIEPSKKYEIVKEKYGEVTYLNEGNIVFKAVKEEFEHIEGIDYLFSNRGDRGSVSPDLKENFYLMMDIVKKDNQYKVLVYDNVLKPGTYLKKAFIMTDYFLPVDLDLVFTILKNHDKEEIFKRFTIEYTKKNKPNETINKELTLIEAFNYRAKLDSIYIAFSNYDLNFQIVADENSIYFADIFNRTMLYPLNVDYEEYTNVYIDTLNDTKVMFSLDNGKTFKNVDNRVEELYFTREEINDEIDQVLFLYALTHEELTNKINNLKKQDTPDFNIDKLKELPNIFDKTYFENNILIYYYKYESNISENYIYAATINGDTLTLNVNRFEGSDTAISHWEELITIKKSDIKDINQVNLVLRTID</sequence>
<accession>A0A449BJW2</accession>
<dbReference type="RefSeq" id="WP_035368126.1">
    <property type="nucleotide sequence ID" value="NZ_LR215050.1"/>
</dbReference>